<comment type="caution">
    <text evidence="1">The sequence shown here is derived from an EMBL/GenBank/DDBJ whole genome shotgun (WGS) entry which is preliminary data.</text>
</comment>
<dbReference type="Proteomes" id="UP000179258">
    <property type="component" value="Unassembled WGS sequence"/>
</dbReference>
<evidence type="ECO:0000313" key="2">
    <source>
        <dbReference type="Proteomes" id="UP000179258"/>
    </source>
</evidence>
<proteinExistence type="predicted"/>
<protein>
    <submittedName>
        <fullName evidence="1">Uncharacterized protein</fullName>
    </submittedName>
</protein>
<organism evidence="1 2">
    <name type="scientific">Candidatus Wildermuthbacteria bacterium RIFCSPHIGHO2_02_FULL_47_17</name>
    <dbReference type="NCBI Taxonomy" id="1802452"/>
    <lineage>
        <taxon>Bacteria</taxon>
        <taxon>Candidatus Wildermuthiibacteriota</taxon>
    </lineage>
</organism>
<sequence length="157" mass="18392">MFDSIVWEPYVEPRYVTDLHSLWLDAMKTSFEGAGYQIEEIPGVANRACFAAIQGERAILFVFWFRERSGALRKKMKTYLGLFELMHTTYFRKIVKEEWCKKDRQIKDPIPMVLVTNLLLVPNPEHGELSENDRNAPFFKGFWDAAKALNIKLVFVR</sequence>
<gene>
    <name evidence="1" type="ORF">A3D59_04730</name>
</gene>
<accession>A0A1G2R5N9</accession>
<dbReference type="EMBL" id="MHTX01000035">
    <property type="protein sequence ID" value="OHA67709.1"/>
    <property type="molecule type" value="Genomic_DNA"/>
</dbReference>
<reference evidence="1 2" key="1">
    <citation type="journal article" date="2016" name="Nat. Commun.">
        <title>Thousands of microbial genomes shed light on interconnected biogeochemical processes in an aquifer system.</title>
        <authorList>
            <person name="Anantharaman K."/>
            <person name="Brown C.T."/>
            <person name="Hug L.A."/>
            <person name="Sharon I."/>
            <person name="Castelle C.J."/>
            <person name="Probst A.J."/>
            <person name="Thomas B.C."/>
            <person name="Singh A."/>
            <person name="Wilkins M.J."/>
            <person name="Karaoz U."/>
            <person name="Brodie E.L."/>
            <person name="Williams K.H."/>
            <person name="Hubbard S.S."/>
            <person name="Banfield J.F."/>
        </authorList>
    </citation>
    <scope>NUCLEOTIDE SEQUENCE [LARGE SCALE GENOMIC DNA]</scope>
</reference>
<evidence type="ECO:0000313" key="1">
    <source>
        <dbReference type="EMBL" id="OHA67709.1"/>
    </source>
</evidence>
<dbReference type="AlphaFoldDB" id="A0A1G2R5N9"/>
<name>A0A1G2R5N9_9BACT</name>